<accession>A0A2T1D9F4</accession>
<dbReference type="Pfam" id="PF00353">
    <property type="entry name" value="HemolysinCabind"/>
    <property type="match status" value="2"/>
</dbReference>
<dbReference type="InterPro" id="IPR001343">
    <property type="entry name" value="Hemolysn_Ca-bd"/>
</dbReference>
<dbReference type="RefSeq" id="WP_073072836.1">
    <property type="nucleotide sequence ID" value="NZ_MPPI01000019.1"/>
</dbReference>
<dbReference type="InterPro" id="IPR050557">
    <property type="entry name" value="RTX_toxin/Mannuronan_C5-epim"/>
</dbReference>
<reference evidence="3 4" key="1">
    <citation type="submission" date="2018-02" db="EMBL/GenBank/DDBJ databases">
        <authorList>
            <person name="Cohen D.B."/>
            <person name="Kent A.D."/>
        </authorList>
    </citation>
    <scope>NUCLEOTIDE SEQUENCE [LARGE SCALE GENOMIC DNA]</scope>
    <source>
        <strain evidence="3 4">ULC007</strain>
    </source>
</reference>
<gene>
    <name evidence="3" type="ORF">C7B65_19680</name>
</gene>
<name>A0A2T1D9F4_9CYAN</name>
<dbReference type="PRINTS" id="PR00313">
    <property type="entry name" value="CABNDNGRPT"/>
</dbReference>
<keyword evidence="4" id="KW-1185">Reference proteome</keyword>
<dbReference type="GO" id="GO:0005509">
    <property type="term" value="F:calcium ion binding"/>
    <property type="evidence" value="ECO:0007669"/>
    <property type="project" value="InterPro"/>
</dbReference>
<proteinExistence type="predicted"/>
<dbReference type="PANTHER" id="PTHR38340:SF1">
    <property type="entry name" value="S-LAYER PROTEIN"/>
    <property type="match status" value="1"/>
</dbReference>
<evidence type="ECO:0008006" key="5">
    <source>
        <dbReference type="Google" id="ProtNLM"/>
    </source>
</evidence>
<dbReference type="STRING" id="1920490.GCA_001895925_00462"/>
<organism evidence="3 4">
    <name type="scientific">Phormidesmis priestleyi ULC007</name>
    <dbReference type="NCBI Taxonomy" id="1920490"/>
    <lineage>
        <taxon>Bacteria</taxon>
        <taxon>Bacillati</taxon>
        <taxon>Cyanobacteriota</taxon>
        <taxon>Cyanophyceae</taxon>
        <taxon>Leptolyngbyales</taxon>
        <taxon>Leptolyngbyaceae</taxon>
        <taxon>Phormidesmis</taxon>
    </lineage>
</organism>
<sequence>MTISNPVGLQALSALLSETTSVTVATDGVNFNGTELTNDLFVGNATSNTARGNEGNDLFLGGDGDDLIFGDAGNDALFGENGADQLRGGVGNDTIDGGVGNDLLVGDSGVDQLIGGEGADQFAYAGDVFANGIAAPAGKTGINVLNQPDVISDFTIGEDQFALNKFDLNLDTLTFQKGQSSQIAGNGNVIVLTDPFPAAGAAARAIANNNNITADAGAFIYFNSTLGLTRLAYSQDLGDGGNVSVLANLDNQRGEAGLANVAQFSEANFTLV</sequence>
<dbReference type="AlphaFoldDB" id="A0A2T1D9F4"/>
<dbReference type="Gene3D" id="2.150.10.10">
    <property type="entry name" value="Serralysin-like metalloprotease, C-terminal"/>
    <property type="match status" value="1"/>
</dbReference>
<dbReference type="InterPro" id="IPR011049">
    <property type="entry name" value="Serralysin-like_metalloprot_C"/>
</dbReference>
<dbReference type="OrthoDB" id="490661at2"/>
<evidence type="ECO:0000256" key="2">
    <source>
        <dbReference type="ARBA" id="ARBA00022525"/>
    </source>
</evidence>
<dbReference type="PROSITE" id="PS00330">
    <property type="entry name" value="HEMOLYSIN_CALCIUM"/>
    <property type="match status" value="2"/>
</dbReference>
<dbReference type="InterPro" id="IPR018511">
    <property type="entry name" value="Hemolysin-typ_Ca-bd_CS"/>
</dbReference>
<evidence type="ECO:0000313" key="3">
    <source>
        <dbReference type="EMBL" id="PSB17132.1"/>
    </source>
</evidence>
<evidence type="ECO:0000313" key="4">
    <source>
        <dbReference type="Proteomes" id="UP000238634"/>
    </source>
</evidence>
<dbReference type="Proteomes" id="UP000238634">
    <property type="component" value="Unassembled WGS sequence"/>
</dbReference>
<dbReference type="PANTHER" id="PTHR38340">
    <property type="entry name" value="S-LAYER PROTEIN"/>
    <property type="match status" value="1"/>
</dbReference>
<protein>
    <recommendedName>
        <fullName evidence="5">Calcium-binding protein</fullName>
    </recommendedName>
</protein>
<dbReference type="SUPFAM" id="SSF51120">
    <property type="entry name" value="beta-Roll"/>
    <property type="match status" value="1"/>
</dbReference>
<evidence type="ECO:0000256" key="1">
    <source>
        <dbReference type="ARBA" id="ARBA00004613"/>
    </source>
</evidence>
<comment type="subcellular location">
    <subcellularLocation>
        <location evidence="1">Secreted</location>
    </subcellularLocation>
</comment>
<dbReference type="GO" id="GO:0005576">
    <property type="term" value="C:extracellular region"/>
    <property type="evidence" value="ECO:0007669"/>
    <property type="project" value="UniProtKB-SubCell"/>
</dbReference>
<reference evidence="3 4" key="2">
    <citation type="submission" date="2018-03" db="EMBL/GenBank/DDBJ databases">
        <title>The ancient ancestry and fast evolution of plastids.</title>
        <authorList>
            <person name="Moore K.R."/>
            <person name="Magnabosco C."/>
            <person name="Momper L."/>
            <person name="Gold D.A."/>
            <person name="Bosak T."/>
            <person name="Fournier G.P."/>
        </authorList>
    </citation>
    <scope>NUCLEOTIDE SEQUENCE [LARGE SCALE GENOMIC DNA]</scope>
    <source>
        <strain evidence="3 4">ULC007</strain>
    </source>
</reference>
<keyword evidence="2" id="KW-0964">Secreted</keyword>
<dbReference type="EMBL" id="PVWG01000032">
    <property type="protein sequence ID" value="PSB17132.1"/>
    <property type="molecule type" value="Genomic_DNA"/>
</dbReference>
<comment type="caution">
    <text evidence="3">The sequence shown here is derived from an EMBL/GenBank/DDBJ whole genome shotgun (WGS) entry which is preliminary data.</text>
</comment>